<comment type="caution">
    <text evidence="2">The sequence shown here is derived from an EMBL/GenBank/DDBJ whole genome shotgun (WGS) entry which is preliminary data.</text>
</comment>
<protein>
    <submittedName>
        <fullName evidence="2">Uncharacterized protein</fullName>
    </submittedName>
</protein>
<accession>A0A1Q8CYM2</accession>
<proteinExistence type="predicted"/>
<dbReference type="Proteomes" id="UP000185596">
    <property type="component" value="Unassembled WGS sequence"/>
</dbReference>
<dbReference type="EMBL" id="MSIE01000001">
    <property type="protein sequence ID" value="OLF19458.1"/>
    <property type="molecule type" value="Genomic_DNA"/>
</dbReference>
<feature type="transmembrane region" description="Helical" evidence="1">
    <location>
        <begin position="25"/>
        <end position="49"/>
    </location>
</feature>
<keyword evidence="1" id="KW-0472">Membrane</keyword>
<feature type="transmembrane region" description="Helical" evidence="1">
    <location>
        <begin position="208"/>
        <end position="225"/>
    </location>
</feature>
<dbReference type="AlphaFoldDB" id="A0A1Q8CYM2"/>
<feature type="transmembrane region" description="Helical" evidence="1">
    <location>
        <begin position="237"/>
        <end position="258"/>
    </location>
</feature>
<reference evidence="2 3" key="1">
    <citation type="submission" date="2016-12" db="EMBL/GenBank/DDBJ databases">
        <title>The draft genome sequence of Actinophytocola sp. 11-183.</title>
        <authorList>
            <person name="Wang W."/>
            <person name="Yuan L."/>
        </authorList>
    </citation>
    <scope>NUCLEOTIDE SEQUENCE [LARGE SCALE GENOMIC DNA]</scope>
    <source>
        <strain evidence="2 3">11-183</strain>
    </source>
</reference>
<dbReference type="RefSeq" id="WP_075123492.1">
    <property type="nucleotide sequence ID" value="NZ_MSIE01000001.1"/>
</dbReference>
<keyword evidence="3" id="KW-1185">Reference proteome</keyword>
<keyword evidence="1" id="KW-1133">Transmembrane helix</keyword>
<gene>
    <name evidence="2" type="ORF">BU204_00590</name>
</gene>
<feature type="transmembrane region" description="Helical" evidence="1">
    <location>
        <begin position="131"/>
        <end position="154"/>
    </location>
</feature>
<sequence>MSEVVTTLARSLRRLWDEGARVERVAIGVGALLMASGLVHLAVLVVSGGTWTGPVSLRKPTTFGLSFGLTLVTVAWVAHLMRLSPRLRGPVLAVFTAACVVETALVSVQAWRGVPSHLNFATGFDSAVSATLAFGGMVLIATAVALTLAALARGGVTPSMRLATQFGFLTLLVALGVGAAMISAGTAAARSDPALAYSAAGFLKLPHAVFMHGVLVIPGLAWLLDLGRYGESVRLRVVGLGAAGYLLVGLVVLVESIARVPLFAAPAPAMAAAGAGLVLLVAAAGIAARGLLIRHPGHPEPTPDAVLPTPPMSQIN</sequence>
<organism evidence="2 3">
    <name type="scientific">Actinophytocola xanthii</name>
    <dbReference type="NCBI Taxonomy" id="1912961"/>
    <lineage>
        <taxon>Bacteria</taxon>
        <taxon>Bacillati</taxon>
        <taxon>Actinomycetota</taxon>
        <taxon>Actinomycetes</taxon>
        <taxon>Pseudonocardiales</taxon>
        <taxon>Pseudonocardiaceae</taxon>
    </lineage>
</organism>
<feature type="transmembrane region" description="Helical" evidence="1">
    <location>
        <begin position="270"/>
        <end position="292"/>
    </location>
</feature>
<feature type="transmembrane region" description="Helical" evidence="1">
    <location>
        <begin position="61"/>
        <end position="79"/>
    </location>
</feature>
<feature type="transmembrane region" description="Helical" evidence="1">
    <location>
        <begin position="166"/>
        <end position="188"/>
    </location>
</feature>
<evidence type="ECO:0000313" key="2">
    <source>
        <dbReference type="EMBL" id="OLF19458.1"/>
    </source>
</evidence>
<keyword evidence="1" id="KW-0812">Transmembrane</keyword>
<dbReference type="STRING" id="1912961.BU204_00590"/>
<feature type="transmembrane region" description="Helical" evidence="1">
    <location>
        <begin position="91"/>
        <end position="111"/>
    </location>
</feature>
<evidence type="ECO:0000256" key="1">
    <source>
        <dbReference type="SAM" id="Phobius"/>
    </source>
</evidence>
<name>A0A1Q8CYM2_9PSEU</name>
<evidence type="ECO:0000313" key="3">
    <source>
        <dbReference type="Proteomes" id="UP000185596"/>
    </source>
</evidence>